<name>A0A4R6K4R1_9ACTN</name>
<dbReference type="InterPro" id="IPR029063">
    <property type="entry name" value="SAM-dependent_MTases_sf"/>
</dbReference>
<dbReference type="AlphaFoldDB" id="A0A4R6K4R1"/>
<reference evidence="2 3" key="1">
    <citation type="submission" date="2019-03" db="EMBL/GenBank/DDBJ databases">
        <title>Genomic Encyclopedia of Type Strains, Phase III (KMG-III): the genomes of soil and plant-associated and newly described type strains.</title>
        <authorList>
            <person name="Whitman W."/>
        </authorList>
    </citation>
    <scope>NUCLEOTIDE SEQUENCE [LARGE SCALE GENOMIC DNA]</scope>
    <source>
        <strain evidence="2 3">VKM Ac-2527</strain>
    </source>
</reference>
<keyword evidence="2" id="KW-0808">Transferase</keyword>
<dbReference type="RefSeq" id="WP_255513052.1">
    <property type="nucleotide sequence ID" value="NZ_SNWQ01000016.1"/>
</dbReference>
<keyword evidence="3" id="KW-1185">Reference proteome</keyword>
<evidence type="ECO:0000259" key="1">
    <source>
        <dbReference type="Pfam" id="PF13649"/>
    </source>
</evidence>
<evidence type="ECO:0000313" key="3">
    <source>
        <dbReference type="Proteomes" id="UP000295388"/>
    </source>
</evidence>
<dbReference type="Gene3D" id="3.40.50.150">
    <property type="entry name" value="Vaccinia Virus protein VP39"/>
    <property type="match status" value="1"/>
</dbReference>
<dbReference type="Pfam" id="PF13649">
    <property type="entry name" value="Methyltransf_25"/>
    <property type="match status" value="1"/>
</dbReference>
<dbReference type="Proteomes" id="UP000295388">
    <property type="component" value="Unassembled WGS sequence"/>
</dbReference>
<evidence type="ECO:0000313" key="2">
    <source>
        <dbReference type="EMBL" id="TDO44310.1"/>
    </source>
</evidence>
<dbReference type="GO" id="GO:0032259">
    <property type="term" value="P:methylation"/>
    <property type="evidence" value="ECO:0007669"/>
    <property type="project" value="UniProtKB-KW"/>
</dbReference>
<dbReference type="GO" id="GO:0008168">
    <property type="term" value="F:methyltransferase activity"/>
    <property type="evidence" value="ECO:0007669"/>
    <property type="project" value="UniProtKB-KW"/>
</dbReference>
<keyword evidence="2" id="KW-0489">Methyltransferase</keyword>
<accession>A0A4R6K4R1</accession>
<gene>
    <name evidence="2" type="ORF">EV643_116122</name>
</gene>
<proteinExistence type="predicted"/>
<organism evidence="2 3">
    <name type="scientific">Kribbella caucasensis</name>
    <dbReference type="NCBI Taxonomy" id="2512215"/>
    <lineage>
        <taxon>Bacteria</taxon>
        <taxon>Bacillati</taxon>
        <taxon>Actinomycetota</taxon>
        <taxon>Actinomycetes</taxon>
        <taxon>Propionibacteriales</taxon>
        <taxon>Kribbellaceae</taxon>
        <taxon>Kribbella</taxon>
    </lineage>
</organism>
<dbReference type="CDD" id="cd02440">
    <property type="entry name" value="AdoMet_MTases"/>
    <property type="match status" value="1"/>
</dbReference>
<comment type="caution">
    <text evidence="2">The sequence shown here is derived from an EMBL/GenBank/DDBJ whole genome shotgun (WGS) entry which is preliminary data.</text>
</comment>
<dbReference type="EMBL" id="SNWQ01000016">
    <property type="protein sequence ID" value="TDO44310.1"/>
    <property type="molecule type" value="Genomic_DNA"/>
</dbReference>
<feature type="domain" description="Methyltransferase" evidence="1">
    <location>
        <begin position="31"/>
        <end position="121"/>
    </location>
</feature>
<dbReference type="SUPFAM" id="SSF53335">
    <property type="entry name" value="S-adenosyl-L-methionine-dependent methyltransferases"/>
    <property type="match status" value="1"/>
</dbReference>
<dbReference type="InterPro" id="IPR041698">
    <property type="entry name" value="Methyltransf_25"/>
</dbReference>
<protein>
    <submittedName>
        <fullName evidence="2">Methyltransferase family protein</fullName>
    </submittedName>
</protein>
<sequence length="194" mass="21065">MAAVLGGDREQVVGSSDRWCWCSRSRDRVHGPGAARDAIWLAGRGWTVTAVDVSSVALSRAAAHAETAGVAGRIDWQQHELGESFPEGSYDLVSAQFLHSLAELPREEILRAAANAVAPGGTLLIEGHLGFPSWQHEAHPEVPSPKPAEVIEDLRLGEGEWEILVSREHEREQAGPDGEATTRVDCTVKVRRRP</sequence>